<reference evidence="4 5" key="1">
    <citation type="journal article" date="2019" name="Syst. Appl. Microbiol.">
        <title>Polyphasic characterization of two novel Lactobacillus spp. isolated from blown salami packages: Description of Lactobacillus halodurans sp. nov. and Lactobacillus salsicarnum sp. nov.</title>
        <authorList>
            <person name="Schuster J.A."/>
            <person name="Klingl A."/>
            <person name="Vogel R.F."/>
            <person name="Ehrmann M.A."/>
        </authorList>
    </citation>
    <scope>NUCLEOTIDE SEQUENCE [LARGE SCALE GENOMIC DNA]</scope>
    <source>
        <strain evidence="2 5">TMW 1.2098</strain>
        <strain evidence="3 4">TMW 1.2118</strain>
    </source>
</reference>
<evidence type="ECO:0000313" key="2">
    <source>
        <dbReference type="EMBL" id="MQS44268.1"/>
    </source>
</evidence>
<feature type="coiled-coil region" evidence="1">
    <location>
        <begin position="46"/>
        <end position="73"/>
    </location>
</feature>
<evidence type="ECO:0000313" key="5">
    <source>
        <dbReference type="Proteomes" id="UP000436655"/>
    </source>
</evidence>
<dbReference type="Proteomes" id="UP000436655">
    <property type="component" value="Unassembled WGS sequence"/>
</dbReference>
<organism evidence="3 4">
    <name type="scientific">Companilactobacillus mishanensis</name>
    <dbReference type="NCBI Taxonomy" id="2486008"/>
    <lineage>
        <taxon>Bacteria</taxon>
        <taxon>Bacillati</taxon>
        <taxon>Bacillota</taxon>
        <taxon>Bacilli</taxon>
        <taxon>Lactobacillales</taxon>
        <taxon>Lactobacillaceae</taxon>
        <taxon>Companilactobacillus</taxon>
    </lineage>
</organism>
<evidence type="ECO:0000256" key="1">
    <source>
        <dbReference type="SAM" id="Coils"/>
    </source>
</evidence>
<reference evidence="2" key="2">
    <citation type="submission" date="2019-05" db="EMBL/GenBank/DDBJ databases">
        <authorList>
            <person name="Schuster J.A."/>
            <person name="Ehrmann M.A."/>
        </authorList>
    </citation>
    <scope>NUCLEOTIDE SEQUENCE</scope>
    <source>
        <strain evidence="2">TMW 1.2098</strain>
    </source>
</reference>
<protein>
    <submittedName>
        <fullName evidence="3">Uncharacterized protein</fullName>
    </submittedName>
</protein>
<keyword evidence="5" id="KW-1185">Reference proteome</keyword>
<evidence type="ECO:0000313" key="3">
    <source>
        <dbReference type="EMBL" id="MQS51629.1"/>
    </source>
</evidence>
<keyword evidence="1" id="KW-0175">Coiled coil</keyword>
<proteinExistence type="predicted"/>
<dbReference type="EMBL" id="VDFM01000001">
    <property type="protein sequence ID" value="MQS51629.1"/>
    <property type="molecule type" value="Genomic_DNA"/>
</dbReference>
<gene>
    <name evidence="3" type="ORF">FHL02_01200</name>
    <name evidence="2" type="ORF">FHL03_02070</name>
</gene>
<accession>A0A5P0ZF63</accession>
<sequence>MNDFLIISNHLSEIVRSDCDRWNEYTQRLHFYRSPLYDPYINDDDYQDIDEMRNEVEKELDFLERSFKWYEKEKDKHDGGMYSWFYEEKYNDIRENKIKVRSEIQFYDDTTNY</sequence>
<dbReference type="AlphaFoldDB" id="A0A5P0ZF63"/>
<dbReference type="Proteomes" id="UP000380386">
    <property type="component" value="Unassembled WGS sequence"/>
</dbReference>
<dbReference type="EMBL" id="VDFN01000001">
    <property type="protein sequence ID" value="MQS44268.1"/>
    <property type="molecule type" value="Genomic_DNA"/>
</dbReference>
<evidence type="ECO:0000313" key="4">
    <source>
        <dbReference type="Proteomes" id="UP000380386"/>
    </source>
</evidence>
<name>A0A5P0ZF63_9LACO</name>
<comment type="caution">
    <text evidence="3">The sequence shown here is derived from an EMBL/GenBank/DDBJ whole genome shotgun (WGS) entry which is preliminary data.</text>
</comment>
<dbReference type="RefSeq" id="WP_153381691.1">
    <property type="nucleotide sequence ID" value="NZ_VDFM01000001.1"/>
</dbReference>